<evidence type="ECO:0000313" key="1">
    <source>
        <dbReference type="EMBL" id="GAG02387.1"/>
    </source>
</evidence>
<name>X0UT28_9ZZZZ</name>
<dbReference type="EMBL" id="BARS01025285">
    <property type="protein sequence ID" value="GAG02387.1"/>
    <property type="molecule type" value="Genomic_DNA"/>
</dbReference>
<reference evidence="1" key="1">
    <citation type="journal article" date="2014" name="Front. Microbiol.">
        <title>High frequency of phylogenetically diverse reductive dehalogenase-homologous genes in deep subseafloor sedimentary metagenomes.</title>
        <authorList>
            <person name="Kawai M."/>
            <person name="Futagami T."/>
            <person name="Toyoda A."/>
            <person name="Takaki Y."/>
            <person name="Nishi S."/>
            <person name="Hori S."/>
            <person name="Arai W."/>
            <person name="Tsubouchi T."/>
            <person name="Morono Y."/>
            <person name="Uchiyama I."/>
            <person name="Ito T."/>
            <person name="Fujiyama A."/>
            <person name="Inagaki F."/>
            <person name="Takami H."/>
        </authorList>
    </citation>
    <scope>NUCLEOTIDE SEQUENCE</scope>
    <source>
        <strain evidence="1">Expedition CK06-06</strain>
    </source>
</reference>
<accession>X0UT28</accession>
<sequence length="260" mass="30310">GEGVLDNELKYLEFIVNQYNLNPRPKLILALEGNGEEEQIPRLSKELLGYSFSTLGIEVINIHGIGNFEGRKGTDKYGAWEKFIDYYHNRQTIVYIILDNEGRVSSLKDRLIKVPSKFYSKRTVTKDEYMYLWNRNIEFDNFSHSEIAQAMTMLSEDRYKFTTGEIENCEKMFGKETNPLGKLFTEKVAYGMDKPKLLELLFSFIISNSSNEFDDKKNPKRPLVKILLKIIELASRNYQPVTKDIWEKNQESGWFGNVIK</sequence>
<protein>
    <submittedName>
        <fullName evidence="1">Uncharacterized protein</fullName>
    </submittedName>
</protein>
<organism evidence="1">
    <name type="scientific">marine sediment metagenome</name>
    <dbReference type="NCBI Taxonomy" id="412755"/>
    <lineage>
        <taxon>unclassified sequences</taxon>
        <taxon>metagenomes</taxon>
        <taxon>ecological metagenomes</taxon>
    </lineage>
</organism>
<feature type="non-terminal residue" evidence="1">
    <location>
        <position position="1"/>
    </location>
</feature>
<proteinExistence type="predicted"/>
<gene>
    <name evidence="1" type="ORF">S01H1_39981</name>
</gene>
<dbReference type="AlphaFoldDB" id="X0UT28"/>
<comment type="caution">
    <text evidence="1">The sequence shown here is derived from an EMBL/GenBank/DDBJ whole genome shotgun (WGS) entry which is preliminary data.</text>
</comment>